<feature type="compositionally biased region" description="Basic and acidic residues" evidence="1">
    <location>
        <begin position="412"/>
        <end position="429"/>
    </location>
</feature>
<dbReference type="Pfam" id="PF00300">
    <property type="entry name" value="His_Phos_1"/>
    <property type="match status" value="1"/>
</dbReference>
<feature type="region of interest" description="Disordered" evidence="1">
    <location>
        <begin position="229"/>
        <end position="256"/>
    </location>
</feature>
<sequence length="499" mass="56075">MGKPRMIILIRHAQSEGNLNRDVHQIIPDHRVKLTAEGRKQAHEAGYRLREMLRPDDTIRIFTSPYRRTRETTEGLVGSLTESTSESGPSPFSRSAIKITEDARIREQDFGNFQPCSAEMDRMWQERADYGSFFYRIERGESAADAYDRCAGFNESLWREFGSDEFPSVCILVTHGLMTRVFLMKWYHWTVEYFEDLRNVNHCEFVVMKRNESDKYSLETKMRTWSELKRRATLTTKDRRQSHSTQQSESASSPSVPRRIWGGCVNGCNHDHSLYPRRTQILNATPNTESPNDPAAKPKSDHNSASYHRSLDPSPSTSAVNLRPAPTPLSRPSKPTNISLPLRPSQHDLIRGRDGGGSLSGLPTPIGELSGDESPADPDLEADAATSSAFSPRTGTRPDPQSALSARSTRSVRIEADQDRAVAGGEKEGRKRRPTRQTTTEDVEGWMRESGMGLGRRAEALGDPEEEDEEDEDEDEGGELGAGESKTEEEERGVRESVY</sequence>
<dbReference type="Proteomes" id="UP000799538">
    <property type="component" value="Unassembled WGS sequence"/>
</dbReference>
<feature type="compositionally biased region" description="Low complexity" evidence="1">
    <location>
        <begin position="243"/>
        <end position="255"/>
    </location>
</feature>
<protein>
    <submittedName>
        <fullName evidence="2">Histidine phosphatase superfamily</fullName>
    </submittedName>
</protein>
<dbReference type="SMART" id="SM00855">
    <property type="entry name" value="PGAM"/>
    <property type="match status" value="1"/>
</dbReference>
<proteinExistence type="predicted"/>
<dbReference type="AlphaFoldDB" id="A0A6A6GNS7"/>
<evidence type="ECO:0000313" key="3">
    <source>
        <dbReference type="Proteomes" id="UP000799538"/>
    </source>
</evidence>
<dbReference type="InterPro" id="IPR052765">
    <property type="entry name" value="PGM-Related"/>
</dbReference>
<feature type="region of interest" description="Disordered" evidence="1">
    <location>
        <begin position="70"/>
        <end position="93"/>
    </location>
</feature>
<keyword evidence="3" id="KW-1185">Reference proteome</keyword>
<feature type="compositionally biased region" description="Polar residues" evidence="1">
    <location>
        <begin position="402"/>
        <end position="411"/>
    </location>
</feature>
<feature type="compositionally biased region" description="Basic and acidic residues" evidence="1">
    <location>
        <begin position="229"/>
        <end position="241"/>
    </location>
</feature>
<dbReference type="EMBL" id="ML992501">
    <property type="protein sequence ID" value="KAF2227361.1"/>
    <property type="molecule type" value="Genomic_DNA"/>
</dbReference>
<dbReference type="Gene3D" id="3.40.50.1240">
    <property type="entry name" value="Phosphoglycerate mutase-like"/>
    <property type="match status" value="1"/>
</dbReference>
<dbReference type="SUPFAM" id="SSF53254">
    <property type="entry name" value="Phosphoglycerate mutase-like"/>
    <property type="match status" value="1"/>
</dbReference>
<feature type="compositionally biased region" description="Acidic residues" evidence="1">
    <location>
        <begin position="370"/>
        <end position="382"/>
    </location>
</feature>
<reference evidence="3" key="1">
    <citation type="journal article" date="2020" name="Stud. Mycol.">
        <title>101 Dothideomycetes genomes: A test case for predicting lifestyles and emergence of pathogens.</title>
        <authorList>
            <person name="Haridas S."/>
            <person name="Albert R."/>
            <person name="Binder M."/>
            <person name="Bloem J."/>
            <person name="LaButti K."/>
            <person name="Salamov A."/>
            <person name="Andreopoulos B."/>
            <person name="Baker S."/>
            <person name="Barry K."/>
            <person name="Bills G."/>
            <person name="Bluhm B."/>
            <person name="Cannon C."/>
            <person name="Castanera R."/>
            <person name="Culley D."/>
            <person name="Daum C."/>
            <person name="Ezra D."/>
            <person name="Gonzalez J."/>
            <person name="Henrissat B."/>
            <person name="Kuo A."/>
            <person name="Liang C."/>
            <person name="Lipzen A."/>
            <person name="Lutzoni F."/>
            <person name="Magnuson J."/>
            <person name="Mondo S."/>
            <person name="Nolan M."/>
            <person name="Ohm R."/>
            <person name="Pangilinan J."/>
            <person name="Park H.-J."/>
            <person name="Ramirez L."/>
            <person name="Alfaro M."/>
            <person name="Sun H."/>
            <person name="Tritt A."/>
            <person name="Yoshinaga Y."/>
            <person name="Zwiers L.-H."/>
            <person name="Turgeon B."/>
            <person name="Goodwin S."/>
            <person name="Spatafora J."/>
            <person name="Crous P."/>
            <person name="Grigoriev I."/>
        </authorList>
    </citation>
    <scope>NUCLEOTIDE SEQUENCE [LARGE SCALE GENOMIC DNA]</scope>
    <source>
        <strain evidence="3">CECT 20119</strain>
    </source>
</reference>
<feature type="region of interest" description="Disordered" evidence="1">
    <location>
        <begin position="283"/>
        <end position="499"/>
    </location>
</feature>
<name>A0A6A6GNS7_9PEZI</name>
<dbReference type="InterPro" id="IPR029033">
    <property type="entry name" value="His_PPase_superfam"/>
</dbReference>
<dbReference type="PANTHER" id="PTHR46192">
    <property type="entry name" value="BROAD-RANGE ACID PHOSPHATASE DET1"/>
    <property type="match status" value="1"/>
</dbReference>
<feature type="compositionally biased region" description="Polar residues" evidence="1">
    <location>
        <begin position="80"/>
        <end position="93"/>
    </location>
</feature>
<accession>A0A6A6GNS7</accession>
<feature type="compositionally biased region" description="Polar residues" evidence="1">
    <location>
        <begin position="385"/>
        <end position="394"/>
    </location>
</feature>
<gene>
    <name evidence="2" type="ORF">BDZ85DRAFT_286794</name>
</gene>
<evidence type="ECO:0000313" key="2">
    <source>
        <dbReference type="EMBL" id="KAF2227361.1"/>
    </source>
</evidence>
<dbReference type="CDD" id="cd07067">
    <property type="entry name" value="HP_PGM_like"/>
    <property type="match status" value="1"/>
</dbReference>
<dbReference type="InterPro" id="IPR013078">
    <property type="entry name" value="His_Pase_superF_clade-1"/>
</dbReference>
<evidence type="ECO:0000256" key="1">
    <source>
        <dbReference type="SAM" id="MobiDB-lite"/>
    </source>
</evidence>
<feature type="compositionally biased region" description="Basic and acidic residues" evidence="1">
    <location>
        <begin position="345"/>
        <end position="354"/>
    </location>
</feature>
<feature type="compositionally biased region" description="Acidic residues" evidence="1">
    <location>
        <begin position="462"/>
        <end position="478"/>
    </location>
</feature>
<organism evidence="2 3">
    <name type="scientific">Elsinoe ampelina</name>
    <dbReference type="NCBI Taxonomy" id="302913"/>
    <lineage>
        <taxon>Eukaryota</taxon>
        <taxon>Fungi</taxon>
        <taxon>Dikarya</taxon>
        <taxon>Ascomycota</taxon>
        <taxon>Pezizomycotina</taxon>
        <taxon>Dothideomycetes</taxon>
        <taxon>Dothideomycetidae</taxon>
        <taxon>Myriangiales</taxon>
        <taxon>Elsinoaceae</taxon>
        <taxon>Elsinoe</taxon>
    </lineage>
</organism>
<dbReference type="OrthoDB" id="10261749at2759"/>
<feature type="compositionally biased region" description="Polar residues" evidence="1">
    <location>
        <begin position="303"/>
        <end position="320"/>
    </location>
</feature>